<name>A0A6C0IWH0_9ZZZZ</name>
<keyword evidence="1" id="KW-0812">Transmembrane</keyword>
<dbReference type="SUPFAM" id="SSF53335">
    <property type="entry name" value="S-adenosyl-L-methionine-dependent methyltransferases"/>
    <property type="match status" value="1"/>
</dbReference>
<organism evidence="2">
    <name type="scientific">viral metagenome</name>
    <dbReference type="NCBI Taxonomy" id="1070528"/>
    <lineage>
        <taxon>unclassified sequences</taxon>
        <taxon>metagenomes</taxon>
        <taxon>organismal metagenomes</taxon>
    </lineage>
</organism>
<evidence type="ECO:0000256" key="1">
    <source>
        <dbReference type="SAM" id="Phobius"/>
    </source>
</evidence>
<reference evidence="2" key="1">
    <citation type="journal article" date="2020" name="Nature">
        <title>Giant virus diversity and host interactions through global metagenomics.</title>
        <authorList>
            <person name="Schulz F."/>
            <person name="Roux S."/>
            <person name="Paez-Espino D."/>
            <person name="Jungbluth S."/>
            <person name="Walsh D.A."/>
            <person name="Denef V.J."/>
            <person name="McMahon K.D."/>
            <person name="Konstantinidis K.T."/>
            <person name="Eloe-Fadrosh E.A."/>
            <person name="Kyrpides N.C."/>
            <person name="Woyke T."/>
        </authorList>
    </citation>
    <scope>NUCLEOTIDE SEQUENCE</scope>
    <source>
        <strain evidence="2">GVMAG-M-3300025138-11</strain>
    </source>
</reference>
<dbReference type="Gene3D" id="3.40.50.150">
    <property type="entry name" value="Vaccinia Virus protein VP39"/>
    <property type="match status" value="1"/>
</dbReference>
<protein>
    <recommendedName>
        <fullName evidence="3">Methyltransferase domain-containing protein</fullName>
    </recommendedName>
</protein>
<evidence type="ECO:0008006" key="3">
    <source>
        <dbReference type="Google" id="ProtNLM"/>
    </source>
</evidence>
<evidence type="ECO:0000313" key="2">
    <source>
        <dbReference type="EMBL" id="QHT97432.1"/>
    </source>
</evidence>
<feature type="transmembrane region" description="Helical" evidence="1">
    <location>
        <begin position="200"/>
        <end position="217"/>
    </location>
</feature>
<dbReference type="EMBL" id="MN740276">
    <property type="protein sequence ID" value="QHT97432.1"/>
    <property type="molecule type" value="Genomic_DNA"/>
</dbReference>
<dbReference type="AlphaFoldDB" id="A0A6C0IWH0"/>
<keyword evidence="1" id="KW-0472">Membrane</keyword>
<keyword evidence="1" id="KW-1133">Transmembrane helix</keyword>
<accession>A0A6C0IWH0</accession>
<sequence length="225" mass="26876">MFDNIYKYNLWIFGSGSGSLKINNYYYLDFLKKFLKQNNIKSVCDLGCGDWQTLKHINWDGIRYLGIDCVEDVISKNIKYYQKSNIKFINKNILEFNIPQAEVYILKDILQHLSLKSINTIFDKLKKKKFKYIIIVGDICNINCNIDITDGLYRPLDLNKAPFSKNLKVFNTYYEKTYIYSYIFSLIIFCYLIYKYNYKLYKSVFIVLILYGIFLFPKKNIYLIN</sequence>
<proteinExistence type="predicted"/>
<feature type="transmembrane region" description="Helical" evidence="1">
    <location>
        <begin position="177"/>
        <end position="194"/>
    </location>
</feature>
<dbReference type="InterPro" id="IPR029063">
    <property type="entry name" value="SAM-dependent_MTases_sf"/>
</dbReference>